<evidence type="ECO:0000313" key="3">
    <source>
        <dbReference type="Proteomes" id="UP001172457"/>
    </source>
</evidence>
<dbReference type="AlphaFoldDB" id="A0AA38WVS6"/>
<accession>A0AA38WVS6</accession>
<evidence type="ECO:0000313" key="2">
    <source>
        <dbReference type="EMBL" id="KAJ9567696.1"/>
    </source>
</evidence>
<name>A0AA38WVS6_9ASTR</name>
<protein>
    <submittedName>
        <fullName evidence="2">Uncharacterized protein</fullName>
    </submittedName>
</protein>
<keyword evidence="3" id="KW-1185">Reference proteome</keyword>
<comment type="caution">
    <text evidence="2">The sequence shown here is derived from an EMBL/GenBank/DDBJ whole genome shotgun (WGS) entry which is preliminary data.</text>
</comment>
<evidence type="ECO:0000256" key="1">
    <source>
        <dbReference type="SAM" id="MobiDB-lite"/>
    </source>
</evidence>
<dbReference type="Proteomes" id="UP001172457">
    <property type="component" value="Chromosome 1"/>
</dbReference>
<organism evidence="2 3">
    <name type="scientific">Centaurea solstitialis</name>
    <name type="common">yellow star-thistle</name>
    <dbReference type="NCBI Taxonomy" id="347529"/>
    <lineage>
        <taxon>Eukaryota</taxon>
        <taxon>Viridiplantae</taxon>
        <taxon>Streptophyta</taxon>
        <taxon>Embryophyta</taxon>
        <taxon>Tracheophyta</taxon>
        <taxon>Spermatophyta</taxon>
        <taxon>Magnoliopsida</taxon>
        <taxon>eudicotyledons</taxon>
        <taxon>Gunneridae</taxon>
        <taxon>Pentapetalae</taxon>
        <taxon>asterids</taxon>
        <taxon>campanulids</taxon>
        <taxon>Asterales</taxon>
        <taxon>Asteraceae</taxon>
        <taxon>Carduoideae</taxon>
        <taxon>Cardueae</taxon>
        <taxon>Centaureinae</taxon>
        <taxon>Centaurea</taxon>
    </lineage>
</organism>
<proteinExistence type="predicted"/>
<reference evidence="2" key="1">
    <citation type="submission" date="2023-03" db="EMBL/GenBank/DDBJ databases">
        <title>Chromosome-scale reference genome and RAD-based genetic map of yellow starthistle (Centaurea solstitialis) reveal putative structural variation and QTLs associated with invader traits.</title>
        <authorList>
            <person name="Reatini B."/>
            <person name="Cang F.A."/>
            <person name="Jiang Q."/>
            <person name="Mckibben M.T.W."/>
            <person name="Barker M.S."/>
            <person name="Rieseberg L.H."/>
            <person name="Dlugosch K.M."/>
        </authorList>
    </citation>
    <scope>NUCLEOTIDE SEQUENCE</scope>
    <source>
        <strain evidence="2">CAN-66</strain>
        <tissue evidence="2">Leaf</tissue>
    </source>
</reference>
<gene>
    <name evidence="2" type="ORF">OSB04_003662</name>
</gene>
<dbReference type="EMBL" id="JARYMX010000001">
    <property type="protein sequence ID" value="KAJ9567696.1"/>
    <property type="molecule type" value="Genomic_DNA"/>
</dbReference>
<sequence length="213" mass="24298">MHGTLKSRARKSGSVIIISDGLSGIKFRPKASLPFLEAEEGDERNENTKGFNIYMSTFLSQFVPNKCPLSERVVYLFSELYQDGSARSLLTFHRNKMSGNDSWKACCLFQASQRPKYKTVFNHNKHPSKSGRPKCKQHLRLKTYVTIFKVNLLHPGHVELGMSKLADIKGYQENNKKIVILFPFQVLLSPKSQSNTKSRVRAKDQSRAQMCKK</sequence>
<feature type="region of interest" description="Disordered" evidence="1">
    <location>
        <begin position="193"/>
        <end position="213"/>
    </location>
</feature>